<organism evidence="3 4">
    <name type="scientific">Mesorhizobium temperatum</name>
    <dbReference type="NCBI Taxonomy" id="241416"/>
    <lineage>
        <taxon>Bacteria</taxon>
        <taxon>Pseudomonadati</taxon>
        <taxon>Pseudomonadota</taxon>
        <taxon>Alphaproteobacteria</taxon>
        <taxon>Hyphomicrobiales</taxon>
        <taxon>Phyllobacteriaceae</taxon>
        <taxon>Mesorhizobium</taxon>
    </lineage>
</organism>
<comment type="caution">
    <text evidence="3">The sequence shown here is derived from an EMBL/GenBank/DDBJ whole genome shotgun (WGS) entry which is preliminary data.</text>
</comment>
<evidence type="ECO:0000256" key="1">
    <source>
        <dbReference type="SAM" id="MobiDB-lite"/>
    </source>
</evidence>
<accession>A0A271LLU9</accession>
<feature type="region of interest" description="Disordered" evidence="1">
    <location>
        <begin position="141"/>
        <end position="163"/>
    </location>
</feature>
<protein>
    <recommendedName>
        <fullName evidence="2">ABM domain-containing protein</fullName>
    </recommendedName>
</protein>
<dbReference type="EMBL" id="NPKJ01000043">
    <property type="protein sequence ID" value="PAQ09054.1"/>
    <property type="molecule type" value="Genomic_DNA"/>
</dbReference>
<sequence>MIMRVYRCSVVAGKEAEFREFAFKKSHPWLRKQPGLIAFYAGRPLPDSGERARCMVQIWESIAAIKAAVGEDWRSGNVVGTLWGSLDQCRARPRSHRLVALAACLWSVCRRFVSTKLRSRQALNPKPPGQRLMRPFLSTGPRWRRSRSTTKTSRSCAAMEAEG</sequence>
<dbReference type="SUPFAM" id="SSF54909">
    <property type="entry name" value="Dimeric alpha+beta barrel"/>
    <property type="match status" value="1"/>
</dbReference>
<evidence type="ECO:0000313" key="4">
    <source>
        <dbReference type="Proteomes" id="UP000216442"/>
    </source>
</evidence>
<keyword evidence="4" id="KW-1185">Reference proteome</keyword>
<dbReference type="Proteomes" id="UP000216442">
    <property type="component" value="Unassembled WGS sequence"/>
</dbReference>
<feature type="domain" description="ABM" evidence="2">
    <location>
        <begin position="1"/>
        <end position="69"/>
    </location>
</feature>
<dbReference type="Gene3D" id="3.30.70.100">
    <property type="match status" value="1"/>
</dbReference>
<evidence type="ECO:0000313" key="3">
    <source>
        <dbReference type="EMBL" id="PAQ09054.1"/>
    </source>
</evidence>
<name>A0A271LLU9_9HYPH</name>
<dbReference type="InterPro" id="IPR007138">
    <property type="entry name" value="ABM_dom"/>
</dbReference>
<dbReference type="InterPro" id="IPR011008">
    <property type="entry name" value="Dimeric_a/b-barrel"/>
</dbReference>
<dbReference type="Pfam" id="PF03992">
    <property type="entry name" value="ABM"/>
    <property type="match status" value="1"/>
</dbReference>
<proteinExistence type="predicted"/>
<dbReference type="RefSeq" id="WP_095493188.1">
    <property type="nucleotide sequence ID" value="NZ_NPKJ01000043.1"/>
</dbReference>
<reference evidence="3 4" key="1">
    <citation type="submission" date="2017-08" db="EMBL/GenBank/DDBJ databases">
        <title>Mesorhizobium wenxinae sp. nov., a novel rhizobial species isolated from root nodules of chickpea (Cicer arietinum L.).</title>
        <authorList>
            <person name="Zhang J."/>
        </authorList>
    </citation>
    <scope>NUCLEOTIDE SEQUENCE [LARGE SCALE GENOMIC DNA]</scope>
    <source>
        <strain evidence="3 4">SDW018</strain>
    </source>
</reference>
<dbReference type="OrthoDB" id="7210869at2"/>
<dbReference type="AlphaFoldDB" id="A0A271LLU9"/>
<evidence type="ECO:0000259" key="2">
    <source>
        <dbReference type="Pfam" id="PF03992"/>
    </source>
</evidence>
<gene>
    <name evidence="3" type="ORF">CIT26_14180</name>
</gene>